<sequence>MSVASARAASRRRAGLVGAAVLTLLALVIGILAVMDKGYAGPEVETHNGGVWVKNDELGLVGRLNVEAQQFDARLQIDRTQKLLQSGSTVLLRTESGLERINPASHKREGRAALGMEDRVFLGGDRVVILDAAGRMWILTPDQAAAFDPNAVKPTRTFDSADLDVTVTTDGDVYVLHGDTLTPYLRTPDQTTPAAEPAEEVELEGITGDADTIDLTAVGSEPVVLDREASMLHVGVKDRRIPLRDAGVADVADVRLQEPSVAGDGVLLATADSLYDVPLDGGDAHRDKTTGSGDPIAPVRVAGCAYGAWNGSTTYLRRCGDADPAQGRIERASGDAQLHFRVNHELVVLNDDITGLSWMAADKMQIVETWELPTDMEFTETVEKENETLTSTVTNVPPDQQEQNRPPVANPDQFGVRPGGSVVLPVVANDTDPDGDVLVAAPVDQPPIGTVTPIRGGTALQIAVAEDATGQASFSYSVSDGRENGEATSQVTLDVHGPESNTGPQPENGQTPKVTIAAGATVSFNVLPHFRDPEGDDFFLASAEVDGKDDQVTFRPDGMVTFDDAGITTGDKKVKLTFRDALGATSEGEMIFAVEGAEDLEPITTPDHVEGVTGRTLTVKPLENDLNPTGEDLELLQVGQAEGLTVKPDPRSGTFEIQAASTGTKYLTYQTGVGTRSVQGIVRVDVREPTGEALAPVAVGDLGMVVTGGSVLVDPIENDVDPTGGVLVVDRASVPPDSSLQVEVIDHHLLKITADPAAPHGGAPIELGYEVSNASGTTTGTVRVLIVPPETQMPYPVVVEDEALVRSGDVVRIPVLANDKSPSGAPLELEGIADASGLDGKGTAELSEDQVRFVAAPGASGEASFTYTVVDDAGRRATGRATIRIVPESDLNDPPDPQPGEARAIAGTTTRIPVVTSGIDPDGDATLLTSITAPAPQRGRVVKASGEWIEYEAYPDASGTDTLTYQVMDSDGAVGTAQIAVGVVAAPETNEPPVTTADTIRARPDRDLQMYVLANDTDPEGQPLTIERALTPEKQSLTLIDQGETQRIPSLLTRTPTEPGTYTIAYGASDGQTRSPGSATVIVDADAPRLPPLARDDYVDPADVTGEDRTAVRVDVLANDQDPDGSVEDLEVTLDPSATGATVGPDQSLSIPLAEKQQRVRYTVTDQDGGASSAFVWIPGSAAQAPQWIGEPVQVRSGESVDIDLRDDSLVRVRTGAAGATIADATSASASHNDGGELVASPTTLRYTARADFHGTDTISVDVTDGQDASDPSGARGTLLIPVEVSSSTNQPPTLQGISVEVEQGKAAVPLDLAAGARDPEDDQLAFATGEFAEPEGVSVDLSPRGQLLVEATTDAQQGAAFEIPVSVSDGTNDPVRASVKVTVKPTLEALISPGVDDVVVDAGTEQTVPVLANDSNPFPNKPRTVSDPQRVAGEVEGRVEGDSVVVSARAGWHGTATLTYRVADATGDPARTVTGTIRAAVRDRPEPPSAPRIVAVGDGSATLEFSPGGDNGAPITGYRVLAASGGGESADCSGTTCTISGLVNGTTYTFQAIAINEVGESDPSSASAEARPDVKPDPPAAPQAQRGDGVLDVSWSAPTNRGSALERYEVQIMGTGGGAADTRSFDAATTSTTWEGLANGTEYRFRLRAFNGGDEASDWSPWSSPEHPAGPPKRPSGTPTAQRVVTPLGGGVTVTVPAMSADEANGEPITEYVVTASPGGQSQRVPAGKRSVTFQGLDQNTEYTFTYKGVNSVGESAEPSSASEPVLPYSVPEAPGGVTASIDPAKPSGQATVSWQPAKTNGTDLTGYKITWQGGERTVGADQTSVVIDGLANGTSYRFRVQADNGNAGGQSELSAESPAVVPYTNPQAPTVTGRQGSCGQDCTVVFTVAAHGDGGAGGTSRIEQSLNGAAWEPYTGPVTAHGGGGGSHTLKARVVNSKGLTGPEHSATTIAPTPPPPPADPKIDTNPATAFGAPKTVADCEATQYCKVVTVKVSGLTPGERYRISLGSLKADGVTYEEDWAVENATAKADGTWSFETDASEQWVYGYPDWPLDVYVDGKKVGSVSLPR</sequence>
<dbReference type="PROSITE" id="PS50853">
    <property type="entry name" value="FN3"/>
    <property type="match status" value="4"/>
</dbReference>
<dbReference type="Gene3D" id="2.60.40.2810">
    <property type="match status" value="1"/>
</dbReference>
<dbReference type="Gene3D" id="2.60.40.3440">
    <property type="match status" value="1"/>
</dbReference>
<dbReference type="PANTHER" id="PTHR13817:SF73">
    <property type="entry name" value="FIBRONECTIN TYPE-III DOMAIN-CONTAINING PROTEIN"/>
    <property type="match status" value="1"/>
</dbReference>
<evidence type="ECO:0000313" key="7">
    <source>
        <dbReference type="Proteomes" id="UP000195981"/>
    </source>
</evidence>
<dbReference type="SMART" id="SM00060">
    <property type="entry name" value="FN3"/>
    <property type="match status" value="5"/>
</dbReference>
<dbReference type="Gene3D" id="2.60.40.10">
    <property type="entry name" value="Immunoglobulins"/>
    <property type="match status" value="4"/>
</dbReference>
<keyword evidence="2" id="KW-0378">Hydrolase</keyword>
<dbReference type="InterPro" id="IPR050964">
    <property type="entry name" value="Striated_Muscle_Regulatory"/>
</dbReference>
<feature type="region of interest" description="Disordered" evidence="4">
    <location>
        <begin position="393"/>
        <end position="412"/>
    </location>
</feature>
<keyword evidence="2" id="KW-0326">Glycosidase</keyword>
<keyword evidence="3" id="KW-0119">Carbohydrate metabolism</keyword>
<keyword evidence="7" id="KW-1185">Reference proteome</keyword>
<feature type="region of interest" description="Disordered" evidence="4">
    <location>
        <begin position="1561"/>
        <end position="1598"/>
    </location>
</feature>
<dbReference type="Pfam" id="PF00041">
    <property type="entry name" value="fn3"/>
    <property type="match status" value="4"/>
</dbReference>
<dbReference type="Proteomes" id="UP000195981">
    <property type="component" value="Unassembled WGS sequence"/>
</dbReference>
<dbReference type="InterPro" id="IPR036116">
    <property type="entry name" value="FN3_sf"/>
</dbReference>
<dbReference type="InterPro" id="IPR003961">
    <property type="entry name" value="FN3_dom"/>
</dbReference>
<feature type="region of interest" description="Disordered" evidence="4">
    <location>
        <begin position="1941"/>
        <end position="1960"/>
    </location>
</feature>
<feature type="domain" description="Fibronectin type-III" evidence="5">
    <location>
        <begin position="1488"/>
        <end position="1578"/>
    </location>
</feature>
<dbReference type="InterPro" id="IPR013783">
    <property type="entry name" value="Ig-like_fold"/>
</dbReference>
<proteinExistence type="predicted"/>
<dbReference type="GO" id="GO:0000272">
    <property type="term" value="P:polysaccharide catabolic process"/>
    <property type="evidence" value="ECO:0007669"/>
    <property type="project" value="UniProtKB-KW"/>
</dbReference>
<protein>
    <submittedName>
        <fullName evidence="6">Fibronectin, type III domain protein</fullName>
    </submittedName>
</protein>
<dbReference type="SUPFAM" id="SSF49265">
    <property type="entry name" value="Fibronectin type III"/>
    <property type="match status" value="2"/>
</dbReference>
<dbReference type="NCBIfam" id="NF012211">
    <property type="entry name" value="tand_rpt_95"/>
    <property type="match status" value="1"/>
</dbReference>
<evidence type="ECO:0000256" key="2">
    <source>
        <dbReference type="ARBA" id="ARBA00023295"/>
    </source>
</evidence>
<evidence type="ECO:0000256" key="3">
    <source>
        <dbReference type="ARBA" id="ARBA00023326"/>
    </source>
</evidence>
<feature type="compositionally biased region" description="Polar residues" evidence="4">
    <location>
        <begin position="393"/>
        <end position="404"/>
    </location>
</feature>
<accession>A0A1X6X4A7</accession>
<keyword evidence="3" id="KW-0624">Polysaccharide degradation</keyword>
<feature type="domain" description="Fibronectin type-III" evidence="5">
    <location>
        <begin position="1775"/>
        <end position="1866"/>
    </location>
</feature>
<feature type="domain" description="Fibronectin type-III" evidence="5">
    <location>
        <begin position="1579"/>
        <end position="1673"/>
    </location>
</feature>
<name>A0A1X6X4A7_9MICO</name>
<organism evidence="6 7">
    <name type="scientific">Brachybacterium nesterenkovii</name>
    <dbReference type="NCBI Taxonomy" id="47847"/>
    <lineage>
        <taxon>Bacteria</taxon>
        <taxon>Bacillati</taxon>
        <taxon>Actinomycetota</taxon>
        <taxon>Actinomycetes</taxon>
        <taxon>Micrococcales</taxon>
        <taxon>Dermabacteraceae</taxon>
        <taxon>Brachybacterium</taxon>
    </lineage>
</organism>
<dbReference type="PANTHER" id="PTHR13817">
    <property type="entry name" value="TITIN"/>
    <property type="match status" value="1"/>
</dbReference>
<dbReference type="RefSeq" id="WP_087104417.1">
    <property type="nucleotide sequence ID" value="NZ_FWFG01000075.1"/>
</dbReference>
<evidence type="ECO:0000259" key="5">
    <source>
        <dbReference type="PROSITE" id="PS50853"/>
    </source>
</evidence>
<feature type="region of interest" description="Disordered" evidence="4">
    <location>
        <begin position="1656"/>
        <end position="1684"/>
    </location>
</feature>
<dbReference type="EMBL" id="FWFG01000075">
    <property type="protein sequence ID" value="SLM92804.1"/>
    <property type="molecule type" value="Genomic_DNA"/>
</dbReference>
<reference evidence="6 7" key="1">
    <citation type="submission" date="2017-02" db="EMBL/GenBank/DDBJ databases">
        <authorList>
            <person name="Peterson S.W."/>
        </authorList>
    </citation>
    <scope>NUCLEOTIDE SEQUENCE [LARGE SCALE GENOMIC DNA]</scope>
    <source>
        <strain evidence="6 7">CIP104813</strain>
    </source>
</reference>
<gene>
    <name evidence="6" type="ORF">FM110_08870</name>
</gene>
<keyword evidence="1" id="KW-0677">Repeat</keyword>
<dbReference type="OrthoDB" id="5241356at2"/>
<evidence type="ECO:0000256" key="1">
    <source>
        <dbReference type="ARBA" id="ARBA00022737"/>
    </source>
</evidence>
<feature type="domain" description="Fibronectin type-III" evidence="5">
    <location>
        <begin position="1679"/>
        <end position="1774"/>
    </location>
</feature>
<dbReference type="GO" id="GO:0016798">
    <property type="term" value="F:hydrolase activity, acting on glycosyl bonds"/>
    <property type="evidence" value="ECO:0007669"/>
    <property type="project" value="UniProtKB-KW"/>
</dbReference>
<evidence type="ECO:0000313" key="6">
    <source>
        <dbReference type="EMBL" id="SLM92804.1"/>
    </source>
</evidence>
<dbReference type="CDD" id="cd00063">
    <property type="entry name" value="FN3"/>
    <property type="match status" value="4"/>
</dbReference>
<evidence type="ECO:0000256" key="4">
    <source>
        <dbReference type="SAM" id="MobiDB-lite"/>
    </source>
</evidence>
<dbReference type="Pfam" id="PF17963">
    <property type="entry name" value="Big_9"/>
    <property type="match status" value="7"/>
</dbReference>